<keyword evidence="9" id="KW-1185">Reference proteome</keyword>
<dbReference type="STRING" id="572480.Arnit_2944"/>
<evidence type="ECO:0000256" key="2">
    <source>
        <dbReference type="ARBA" id="ARBA00022485"/>
    </source>
</evidence>
<dbReference type="SFLD" id="SFLDG01067">
    <property type="entry name" value="SPASM/twitch_domain_containing"/>
    <property type="match status" value="1"/>
</dbReference>
<dbReference type="CDD" id="cd01335">
    <property type="entry name" value="Radical_SAM"/>
    <property type="match status" value="1"/>
</dbReference>
<dbReference type="Gene3D" id="3.20.20.70">
    <property type="entry name" value="Aldolase class I"/>
    <property type="match status" value="1"/>
</dbReference>
<name>D5V7H2_ARCNC</name>
<evidence type="ECO:0000256" key="4">
    <source>
        <dbReference type="ARBA" id="ARBA00022723"/>
    </source>
</evidence>
<dbReference type="PANTHER" id="PTHR11228">
    <property type="entry name" value="RADICAL SAM DOMAIN PROTEIN"/>
    <property type="match status" value="1"/>
</dbReference>
<dbReference type="OrthoDB" id="9805809at2"/>
<keyword evidence="3" id="KW-0949">S-adenosyl-L-methionine</keyword>
<dbReference type="EMBL" id="CP001999">
    <property type="protein sequence ID" value="ADG94592.1"/>
    <property type="molecule type" value="Genomic_DNA"/>
</dbReference>
<dbReference type="PROSITE" id="PS51918">
    <property type="entry name" value="RADICAL_SAM"/>
    <property type="match status" value="1"/>
</dbReference>
<dbReference type="GO" id="GO:0003824">
    <property type="term" value="F:catalytic activity"/>
    <property type="evidence" value="ECO:0007669"/>
    <property type="project" value="InterPro"/>
</dbReference>
<organism evidence="8 9">
    <name type="scientific">Arcobacter nitrofigilis (strain ATCC 33309 / DSM 7299 / CCUG 15893 / LMG 7604 / NCTC 12251 / CI)</name>
    <name type="common">Campylobacter nitrofigilis</name>
    <dbReference type="NCBI Taxonomy" id="572480"/>
    <lineage>
        <taxon>Bacteria</taxon>
        <taxon>Pseudomonadati</taxon>
        <taxon>Campylobacterota</taxon>
        <taxon>Epsilonproteobacteria</taxon>
        <taxon>Campylobacterales</taxon>
        <taxon>Arcobacteraceae</taxon>
        <taxon>Arcobacter</taxon>
    </lineage>
</organism>
<dbReference type="KEGG" id="ant:Arnit_2944"/>
<keyword evidence="4" id="KW-0479">Metal-binding</keyword>
<dbReference type="PANTHER" id="PTHR11228:SF7">
    <property type="entry name" value="PQQA PEPTIDE CYCLASE"/>
    <property type="match status" value="1"/>
</dbReference>
<dbReference type="SUPFAM" id="SSF102114">
    <property type="entry name" value="Radical SAM enzymes"/>
    <property type="match status" value="1"/>
</dbReference>
<dbReference type="HOGENOM" id="CLU_731456_0_0_7"/>
<protein>
    <submittedName>
        <fullName evidence="8">Radical SAM domain protein</fullName>
    </submittedName>
</protein>
<accession>D5V7H2</accession>
<gene>
    <name evidence="8" type="ordered locus">Arnit_2944</name>
</gene>
<evidence type="ECO:0000313" key="8">
    <source>
        <dbReference type="EMBL" id="ADG94592.1"/>
    </source>
</evidence>
<dbReference type="AlphaFoldDB" id="D5V7H2"/>
<sequence>MKPPLVLEIEPTNYCNLKCKMCHVRFMSVEQVEMIDIKSLESVAASTNNTVIQFGAVFEPSIHKQFAQLIRMFSKNGNKILITTNATMLNDDLIKTLEESNNIYSIDFSVDSAVEDTYEKIRVGGKFKKVSNNIRKIVKALEGKNVYFGINAVLMKSNIDELIELIDFAEDIGINGLGLIYMVLRNLSAQDLIDDSLYPIQDYAESKIDEAVEYVIANSLRVVLTSAYLQKTKLKQKYPDNINSNYVLSGNIESKLYKNIRVDLQKGKYPGMDINCTSPWTFAKIMWNGNVQLCYKENIGNIVESSFENIWIGESAEKFRKDVLETKGPCQTCDYYKFCISAASIDTDSKKSFFSGNLLNKADEIFSDN</sequence>
<keyword evidence="2" id="KW-0004">4Fe-4S</keyword>
<evidence type="ECO:0000313" key="9">
    <source>
        <dbReference type="Proteomes" id="UP000000939"/>
    </source>
</evidence>
<dbReference type="InterPro" id="IPR006638">
    <property type="entry name" value="Elp3/MiaA/NifB-like_rSAM"/>
</dbReference>
<keyword evidence="5" id="KW-0408">Iron</keyword>
<dbReference type="InterPro" id="IPR058240">
    <property type="entry name" value="rSAM_sf"/>
</dbReference>
<dbReference type="SMART" id="SM00729">
    <property type="entry name" value="Elp3"/>
    <property type="match status" value="1"/>
</dbReference>
<evidence type="ECO:0000259" key="7">
    <source>
        <dbReference type="PROSITE" id="PS51918"/>
    </source>
</evidence>
<dbReference type="Pfam" id="PF04055">
    <property type="entry name" value="Radical_SAM"/>
    <property type="match status" value="1"/>
</dbReference>
<dbReference type="Pfam" id="PF13186">
    <property type="entry name" value="SPASM"/>
    <property type="match status" value="1"/>
</dbReference>
<dbReference type="SFLD" id="SFLDG01387">
    <property type="entry name" value="BtrN-like_SPASM_domain_contain"/>
    <property type="match status" value="1"/>
</dbReference>
<evidence type="ECO:0000256" key="1">
    <source>
        <dbReference type="ARBA" id="ARBA00001966"/>
    </source>
</evidence>
<dbReference type="GO" id="GO:0051536">
    <property type="term" value="F:iron-sulfur cluster binding"/>
    <property type="evidence" value="ECO:0007669"/>
    <property type="project" value="UniProtKB-KW"/>
</dbReference>
<dbReference type="GO" id="GO:0046872">
    <property type="term" value="F:metal ion binding"/>
    <property type="evidence" value="ECO:0007669"/>
    <property type="project" value="UniProtKB-KW"/>
</dbReference>
<dbReference type="InterPro" id="IPR023885">
    <property type="entry name" value="4Fe4S-binding_SPASM_dom"/>
</dbReference>
<dbReference type="InterPro" id="IPR007197">
    <property type="entry name" value="rSAM"/>
</dbReference>
<dbReference type="Proteomes" id="UP000000939">
    <property type="component" value="Chromosome"/>
</dbReference>
<dbReference type="InterPro" id="IPR050377">
    <property type="entry name" value="Radical_SAM_PqqE_MftC-like"/>
</dbReference>
<evidence type="ECO:0000256" key="5">
    <source>
        <dbReference type="ARBA" id="ARBA00023004"/>
    </source>
</evidence>
<dbReference type="CDD" id="cd21109">
    <property type="entry name" value="SPASM"/>
    <property type="match status" value="1"/>
</dbReference>
<evidence type="ECO:0000256" key="6">
    <source>
        <dbReference type="ARBA" id="ARBA00023014"/>
    </source>
</evidence>
<reference evidence="8 9" key="1">
    <citation type="journal article" date="2010" name="Stand. Genomic Sci.">
        <title>Complete genome sequence of Arcobacter nitrofigilis type strain (CI).</title>
        <authorList>
            <person name="Pati A."/>
            <person name="Gronow S."/>
            <person name="Lapidus A."/>
            <person name="Copeland A."/>
            <person name="Glavina Del Rio T."/>
            <person name="Nolan M."/>
            <person name="Lucas S."/>
            <person name="Tice H."/>
            <person name="Cheng J.F."/>
            <person name="Han C."/>
            <person name="Chertkov O."/>
            <person name="Bruce D."/>
            <person name="Tapia R."/>
            <person name="Goodwin L."/>
            <person name="Pitluck S."/>
            <person name="Liolios K."/>
            <person name="Ivanova N."/>
            <person name="Mavromatis K."/>
            <person name="Chen A."/>
            <person name="Palaniappan K."/>
            <person name="Land M."/>
            <person name="Hauser L."/>
            <person name="Chang Y.J."/>
            <person name="Jeffries C.D."/>
            <person name="Detter J.C."/>
            <person name="Rohde M."/>
            <person name="Goker M."/>
            <person name="Bristow J."/>
            <person name="Eisen J.A."/>
            <person name="Markowitz V."/>
            <person name="Hugenholtz P."/>
            <person name="Klenk H.P."/>
            <person name="Kyrpides N.C."/>
        </authorList>
    </citation>
    <scope>NUCLEOTIDE SEQUENCE [LARGE SCALE GENOMIC DNA]</scope>
    <source>
        <strain evidence="9">ATCC 33309 / DSM 7299 / CCUG 15893 / LMG 7604 / NCTC 12251 / CI</strain>
    </source>
</reference>
<evidence type="ECO:0000256" key="3">
    <source>
        <dbReference type="ARBA" id="ARBA00022691"/>
    </source>
</evidence>
<proteinExistence type="predicted"/>
<dbReference type="InterPro" id="IPR034391">
    <property type="entry name" value="AdoMet-like_SPASM_containing"/>
</dbReference>
<comment type="cofactor">
    <cofactor evidence="1">
        <name>[4Fe-4S] cluster</name>
        <dbReference type="ChEBI" id="CHEBI:49883"/>
    </cofactor>
</comment>
<keyword evidence="6" id="KW-0411">Iron-sulfur</keyword>
<dbReference type="eggNOG" id="COG0535">
    <property type="taxonomic scope" value="Bacteria"/>
</dbReference>
<dbReference type="SFLD" id="SFLDS00029">
    <property type="entry name" value="Radical_SAM"/>
    <property type="match status" value="1"/>
</dbReference>
<feature type="domain" description="Radical SAM core" evidence="7">
    <location>
        <begin position="1"/>
        <end position="221"/>
    </location>
</feature>
<dbReference type="InterPro" id="IPR013785">
    <property type="entry name" value="Aldolase_TIM"/>
</dbReference>
<dbReference type="RefSeq" id="WP_013136737.1">
    <property type="nucleotide sequence ID" value="NC_014166.1"/>
</dbReference>